<dbReference type="Gene3D" id="1.10.10.60">
    <property type="entry name" value="Homeodomain-like"/>
    <property type="match status" value="1"/>
</dbReference>
<dbReference type="SMART" id="SM00342">
    <property type="entry name" value="HTH_ARAC"/>
    <property type="match status" value="1"/>
</dbReference>
<dbReference type="PANTHER" id="PTHR47893:SF1">
    <property type="entry name" value="REGULATORY PROTEIN PCHR"/>
    <property type="match status" value="1"/>
</dbReference>
<protein>
    <submittedName>
        <fullName evidence="4">AraC family transcriptional regulator</fullName>
    </submittedName>
</protein>
<dbReference type="InterPro" id="IPR018060">
    <property type="entry name" value="HTH_AraC"/>
</dbReference>
<organism evidence="4 5">
    <name type="scientific">Sphingobium amiense</name>
    <dbReference type="NCBI Taxonomy" id="135719"/>
    <lineage>
        <taxon>Bacteria</taxon>
        <taxon>Pseudomonadati</taxon>
        <taxon>Pseudomonadota</taxon>
        <taxon>Alphaproteobacteria</taxon>
        <taxon>Sphingomonadales</taxon>
        <taxon>Sphingomonadaceae</taxon>
        <taxon>Sphingobium</taxon>
    </lineage>
</organism>
<evidence type="ECO:0000259" key="3">
    <source>
        <dbReference type="PROSITE" id="PS01124"/>
    </source>
</evidence>
<dbReference type="EMBL" id="AP018664">
    <property type="protein sequence ID" value="BBD99140.1"/>
    <property type="molecule type" value="Genomic_DNA"/>
</dbReference>
<keyword evidence="5" id="KW-1185">Reference proteome</keyword>
<dbReference type="Pfam" id="PF12833">
    <property type="entry name" value="HTH_18"/>
    <property type="match status" value="1"/>
</dbReference>
<dbReference type="InterPro" id="IPR053142">
    <property type="entry name" value="PchR_regulatory_protein"/>
</dbReference>
<feature type="domain" description="HTH araC/xylS-type" evidence="3">
    <location>
        <begin position="238"/>
        <end position="336"/>
    </location>
</feature>
<evidence type="ECO:0000256" key="2">
    <source>
        <dbReference type="ARBA" id="ARBA00023163"/>
    </source>
</evidence>
<dbReference type="GO" id="GO:0003700">
    <property type="term" value="F:DNA-binding transcription factor activity"/>
    <property type="evidence" value="ECO:0007669"/>
    <property type="project" value="InterPro"/>
</dbReference>
<dbReference type="AlphaFoldDB" id="A0A494WE11"/>
<proteinExistence type="predicted"/>
<dbReference type="Proteomes" id="UP000279959">
    <property type="component" value="Chromosome"/>
</dbReference>
<reference evidence="4 5" key="1">
    <citation type="submission" date="2018-05" db="EMBL/GenBank/DDBJ databases">
        <title>Complete Genome Sequence of the Nonylphenol-Degrading Bacterium Sphingobium amiense DSM 16289T.</title>
        <authorList>
            <person name="Ootsuka M."/>
            <person name="Nishizawa T."/>
            <person name="Ohta H."/>
        </authorList>
    </citation>
    <scope>NUCLEOTIDE SEQUENCE [LARGE SCALE GENOMIC DNA]</scope>
    <source>
        <strain evidence="4 5">DSM 16289</strain>
    </source>
</reference>
<keyword evidence="2" id="KW-0804">Transcription</keyword>
<dbReference type="SUPFAM" id="SSF46689">
    <property type="entry name" value="Homeodomain-like"/>
    <property type="match status" value="2"/>
</dbReference>
<gene>
    <name evidence="4" type="ORF">SAMIE_1026410</name>
</gene>
<evidence type="ECO:0000313" key="5">
    <source>
        <dbReference type="Proteomes" id="UP000279959"/>
    </source>
</evidence>
<accession>A0A494WE11</accession>
<evidence type="ECO:0000313" key="4">
    <source>
        <dbReference type="EMBL" id="BBD99140.1"/>
    </source>
</evidence>
<name>A0A494WE11_9SPHN</name>
<dbReference type="InterPro" id="IPR009057">
    <property type="entry name" value="Homeodomain-like_sf"/>
</dbReference>
<dbReference type="KEGG" id="sami:SAMIE_1026410"/>
<sequence>MDSTDYRTLIDPSTTHAGLYSQAGVYAKGDGVQFRSAEGDRSHPKFFHEAVRISDGAYLLMTELSPTDDRSQVQVVDGDDWLHIQFRFRGAGYEHVGERHVVETPERSCIVSRYPDGSVINRKIECADVWKYACLYLCPSAFANLLDIDETVLPESSSWMAKRRSGEFRYQTLPISPMMMAPLSDIFACEFRGPARRTFMRAKSLEILATLTHALDSADMSRSEKELRLNHSDFSKLAAARTFMMDDLEQPLSLASLARKVGLNRTKLAQGFKATYGDSVHAYWRDLRLNHARELLKSGQVSVTEAAFSVGYSDISAFTRAFHNKFGLRPKAFKPSTSNMK</sequence>
<dbReference type="PANTHER" id="PTHR47893">
    <property type="entry name" value="REGULATORY PROTEIN PCHR"/>
    <property type="match status" value="1"/>
</dbReference>
<dbReference type="PROSITE" id="PS01124">
    <property type="entry name" value="HTH_ARAC_FAMILY_2"/>
    <property type="match status" value="1"/>
</dbReference>
<evidence type="ECO:0000256" key="1">
    <source>
        <dbReference type="ARBA" id="ARBA00023015"/>
    </source>
</evidence>
<dbReference type="GO" id="GO:0043565">
    <property type="term" value="F:sequence-specific DNA binding"/>
    <property type="evidence" value="ECO:0007669"/>
    <property type="project" value="InterPro"/>
</dbReference>
<keyword evidence="1" id="KW-0805">Transcription regulation</keyword>